<dbReference type="Proteomes" id="UP000078503">
    <property type="component" value="Unassembled WGS sequence"/>
</dbReference>
<dbReference type="OrthoDB" id="7068946at2"/>
<evidence type="ECO:0000313" key="2">
    <source>
        <dbReference type="EMBL" id="OAN18016.1"/>
    </source>
</evidence>
<dbReference type="RefSeq" id="WP_068327824.1">
    <property type="nucleotide sequence ID" value="NZ_LVHF01000012.1"/>
</dbReference>
<sequence>MKLYIPVFLAVLLSGCSASNYQDELAVEIITEKLSKNGPSMFCDQPEYVACYKISQKRCMLEVSTGSDICDKKAKNKFANVSLSNLESYSEYYSFCLVMKHAMKYPSELEEIGACLEGVEFDDDKGLRSLFK</sequence>
<dbReference type="EMBL" id="LVHF01000012">
    <property type="protein sequence ID" value="OAN18016.1"/>
    <property type="molecule type" value="Genomic_DNA"/>
</dbReference>
<proteinExistence type="predicted"/>
<feature type="signal peptide" evidence="1">
    <location>
        <begin position="1"/>
        <end position="18"/>
    </location>
</feature>
<dbReference type="STRING" id="858640.A3K86_03595"/>
<dbReference type="PROSITE" id="PS51257">
    <property type="entry name" value="PROKAR_LIPOPROTEIN"/>
    <property type="match status" value="1"/>
</dbReference>
<name>A0A178KLK9_9GAMM</name>
<protein>
    <recommendedName>
        <fullName evidence="4">Lipoprotein</fullName>
    </recommendedName>
</protein>
<keyword evidence="3" id="KW-1185">Reference proteome</keyword>
<organism evidence="2 3">
    <name type="scientific">Photobacterium jeanii</name>
    <dbReference type="NCBI Taxonomy" id="858640"/>
    <lineage>
        <taxon>Bacteria</taxon>
        <taxon>Pseudomonadati</taxon>
        <taxon>Pseudomonadota</taxon>
        <taxon>Gammaproteobacteria</taxon>
        <taxon>Vibrionales</taxon>
        <taxon>Vibrionaceae</taxon>
        <taxon>Photobacterium</taxon>
    </lineage>
</organism>
<keyword evidence="1" id="KW-0732">Signal</keyword>
<evidence type="ECO:0000256" key="1">
    <source>
        <dbReference type="SAM" id="SignalP"/>
    </source>
</evidence>
<reference evidence="2 3" key="1">
    <citation type="submission" date="2016-03" db="EMBL/GenBank/DDBJ databases">
        <title>Photobacterium proteolyticum sp. nov. a protease producing bacterium isolated from ocean sediments of Laizhou Bay.</title>
        <authorList>
            <person name="Li Y."/>
        </authorList>
    </citation>
    <scope>NUCLEOTIDE SEQUENCE [LARGE SCALE GENOMIC DNA]</scope>
    <source>
        <strain evidence="2 3">R-40508</strain>
    </source>
</reference>
<gene>
    <name evidence="2" type="ORF">A3K86_03595</name>
</gene>
<evidence type="ECO:0000313" key="3">
    <source>
        <dbReference type="Proteomes" id="UP000078503"/>
    </source>
</evidence>
<accession>A0A178KLK9</accession>
<evidence type="ECO:0008006" key="4">
    <source>
        <dbReference type="Google" id="ProtNLM"/>
    </source>
</evidence>
<dbReference type="AlphaFoldDB" id="A0A178KLK9"/>
<feature type="chain" id="PRO_5008090433" description="Lipoprotein" evidence="1">
    <location>
        <begin position="19"/>
        <end position="132"/>
    </location>
</feature>
<comment type="caution">
    <text evidence="2">The sequence shown here is derived from an EMBL/GenBank/DDBJ whole genome shotgun (WGS) entry which is preliminary data.</text>
</comment>